<name>A0A0A0LJ78_CUCSA</name>
<evidence type="ECO:0000313" key="3">
    <source>
        <dbReference type="Proteomes" id="UP000029981"/>
    </source>
</evidence>
<accession>A0A0A0LJ78</accession>
<dbReference type="SMART" id="SM00256">
    <property type="entry name" value="FBOX"/>
    <property type="match status" value="1"/>
</dbReference>
<dbReference type="OMA" id="WLHLICS"/>
<dbReference type="InterPro" id="IPR001810">
    <property type="entry name" value="F-box_dom"/>
</dbReference>
<reference evidence="2 3" key="3">
    <citation type="journal article" date="2010" name="BMC Genomics">
        <title>Transcriptome sequencing and comparative analysis of cucumber flowers with different sex types.</title>
        <authorList>
            <person name="Guo S."/>
            <person name="Zheng Y."/>
            <person name="Joung J.G."/>
            <person name="Liu S."/>
            <person name="Zhang Z."/>
            <person name="Crasta O.R."/>
            <person name="Sobral B.W."/>
            <person name="Xu Y."/>
            <person name="Huang S."/>
            <person name="Fei Z."/>
        </authorList>
    </citation>
    <scope>NUCLEOTIDE SEQUENCE [LARGE SCALE GENOMIC DNA]</scope>
    <source>
        <strain evidence="3">cv. 9930</strain>
    </source>
</reference>
<gene>
    <name evidence="2" type="ORF">Csa_2G010130</name>
</gene>
<dbReference type="STRING" id="3659.A0A0A0LJ78"/>
<reference evidence="2 3" key="2">
    <citation type="journal article" date="2009" name="PLoS ONE">
        <title>An integrated genetic and cytogenetic map of the cucumber genome.</title>
        <authorList>
            <person name="Ren Y."/>
            <person name="Zhang Z."/>
            <person name="Liu J."/>
            <person name="Staub J.E."/>
            <person name="Han Y."/>
            <person name="Cheng Z."/>
            <person name="Li X."/>
            <person name="Lu J."/>
            <person name="Miao H."/>
            <person name="Kang H."/>
            <person name="Xie B."/>
            <person name="Gu X."/>
            <person name="Wang X."/>
            <person name="Du Y."/>
            <person name="Jin W."/>
            <person name="Huang S."/>
        </authorList>
    </citation>
    <scope>NUCLEOTIDE SEQUENCE [LARGE SCALE GENOMIC DNA]</scope>
    <source>
        <strain evidence="3">cv. 9930</strain>
    </source>
</reference>
<dbReference type="Proteomes" id="UP000029981">
    <property type="component" value="Chromosome 2"/>
</dbReference>
<dbReference type="PANTHER" id="PTHR35546">
    <property type="entry name" value="F-BOX PROTEIN INTERACTION DOMAIN PROTEIN-RELATED"/>
    <property type="match status" value="1"/>
</dbReference>
<dbReference type="InterPro" id="IPR036047">
    <property type="entry name" value="F-box-like_dom_sf"/>
</dbReference>
<evidence type="ECO:0000259" key="1">
    <source>
        <dbReference type="SMART" id="SM00256"/>
    </source>
</evidence>
<keyword evidence="3" id="KW-1185">Reference proteome</keyword>
<dbReference type="AlphaFoldDB" id="A0A0A0LJ78"/>
<reference evidence="2 3" key="4">
    <citation type="journal article" date="2011" name="BMC Genomics">
        <title>RNA-Seq improves annotation of protein-coding genes in the cucumber genome.</title>
        <authorList>
            <person name="Li Z."/>
            <person name="Zhang Z."/>
            <person name="Yan P."/>
            <person name="Huang S."/>
            <person name="Fei Z."/>
            <person name="Lin K."/>
        </authorList>
    </citation>
    <scope>NUCLEOTIDE SEQUENCE [LARGE SCALE GENOMIC DNA]</scope>
    <source>
        <strain evidence="3">cv. 9930</strain>
    </source>
</reference>
<sequence length="464" mass="53683">MDYAKNSPTSPSVSASNRLSEGFWFVVEEYRWVLIGNTGNLHSLECFPSHRGKRMVSDSIHSALACDDILTEILLRLPEKSIFKLILVSKRWLSLICNFSFHRSYEKQWGAHTRLFGFFVCNFLYIDRPQDGVRRPRSEPALPLLSTCQESDDLVSSGILRKLGYFIDYSDGLLLCGRHPKHYYVWDSVTKYRRQLPQPQKHYKYLCTAFITEDPGLDCGDIVYRVVRANCECRVDVINTISIETFSSRTWTWKQSTLVCSSDFALSPWTVGTVIKGVIHWFGTYRSLAIYDPGFGERRITSIKLPTGKLTQDYEDSILGVSSDGLLQYGQSGKLGLETWVLYKEHDDSSSSYTMELDTHYEYRWMLRHKLSYKDLWKQNPNSGLRSKETQILSFIRRNSDSVFIRLGTSIYQCNIKSKTLEVTPYHHGDFSIPWDFCKVVPYFQKIWPQSPFPTSPNTVKQLL</sequence>
<dbReference type="Gramene" id="KGN60777">
    <property type="protein sequence ID" value="KGN60777"/>
    <property type="gene ID" value="Csa_2G010130"/>
</dbReference>
<dbReference type="PANTHER" id="PTHR35546:SF130">
    <property type="entry name" value="EXPRESSED PROTEIN"/>
    <property type="match status" value="1"/>
</dbReference>
<feature type="domain" description="F-box" evidence="1">
    <location>
        <begin position="65"/>
        <end position="105"/>
    </location>
</feature>
<evidence type="ECO:0000313" key="2">
    <source>
        <dbReference type="EMBL" id="KGN60777.1"/>
    </source>
</evidence>
<dbReference type="InterPro" id="IPR055290">
    <property type="entry name" value="At3g26010-like"/>
</dbReference>
<dbReference type="Pfam" id="PF00646">
    <property type="entry name" value="F-box"/>
    <property type="match status" value="1"/>
</dbReference>
<dbReference type="SUPFAM" id="SSF81383">
    <property type="entry name" value="F-box domain"/>
    <property type="match status" value="1"/>
</dbReference>
<dbReference type="Pfam" id="PF24750">
    <property type="entry name" value="b-prop_At3g26010-like"/>
    <property type="match status" value="1"/>
</dbReference>
<dbReference type="EMBL" id="CM002923">
    <property type="protein sequence ID" value="KGN60777.1"/>
    <property type="molecule type" value="Genomic_DNA"/>
</dbReference>
<proteinExistence type="predicted"/>
<organism evidence="2 3">
    <name type="scientific">Cucumis sativus</name>
    <name type="common">Cucumber</name>
    <dbReference type="NCBI Taxonomy" id="3659"/>
    <lineage>
        <taxon>Eukaryota</taxon>
        <taxon>Viridiplantae</taxon>
        <taxon>Streptophyta</taxon>
        <taxon>Embryophyta</taxon>
        <taxon>Tracheophyta</taxon>
        <taxon>Spermatophyta</taxon>
        <taxon>Magnoliopsida</taxon>
        <taxon>eudicotyledons</taxon>
        <taxon>Gunneridae</taxon>
        <taxon>Pentapetalae</taxon>
        <taxon>rosids</taxon>
        <taxon>fabids</taxon>
        <taxon>Cucurbitales</taxon>
        <taxon>Cucurbitaceae</taxon>
        <taxon>Benincaseae</taxon>
        <taxon>Cucumis</taxon>
    </lineage>
</organism>
<dbReference type="InterPro" id="IPR056592">
    <property type="entry name" value="Beta-prop_At3g26010-like"/>
</dbReference>
<reference evidence="2 3" key="1">
    <citation type="journal article" date="2009" name="Nat. Genet.">
        <title>The genome of the cucumber, Cucumis sativus L.</title>
        <authorList>
            <person name="Huang S."/>
            <person name="Li R."/>
            <person name="Zhang Z."/>
            <person name="Li L."/>
            <person name="Gu X."/>
            <person name="Fan W."/>
            <person name="Lucas W.J."/>
            <person name="Wang X."/>
            <person name="Xie B."/>
            <person name="Ni P."/>
            <person name="Ren Y."/>
            <person name="Zhu H."/>
            <person name="Li J."/>
            <person name="Lin K."/>
            <person name="Jin W."/>
            <person name="Fei Z."/>
            <person name="Li G."/>
            <person name="Staub J."/>
            <person name="Kilian A."/>
            <person name="van der Vossen E.A."/>
            <person name="Wu Y."/>
            <person name="Guo J."/>
            <person name="He J."/>
            <person name="Jia Z."/>
            <person name="Ren Y."/>
            <person name="Tian G."/>
            <person name="Lu Y."/>
            <person name="Ruan J."/>
            <person name="Qian W."/>
            <person name="Wang M."/>
            <person name="Huang Q."/>
            <person name="Li B."/>
            <person name="Xuan Z."/>
            <person name="Cao J."/>
            <person name="Asan"/>
            <person name="Wu Z."/>
            <person name="Zhang J."/>
            <person name="Cai Q."/>
            <person name="Bai Y."/>
            <person name="Zhao B."/>
            <person name="Han Y."/>
            <person name="Li Y."/>
            <person name="Li X."/>
            <person name="Wang S."/>
            <person name="Shi Q."/>
            <person name="Liu S."/>
            <person name="Cho W.K."/>
            <person name="Kim J.Y."/>
            <person name="Xu Y."/>
            <person name="Heller-Uszynska K."/>
            <person name="Miao H."/>
            <person name="Cheng Z."/>
            <person name="Zhang S."/>
            <person name="Wu J."/>
            <person name="Yang Y."/>
            <person name="Kang H."/>
            <person name="Li M."/>
            <person name="Liang H."/>
            <person name="Ren X."/>
            <person name="Shi Z."/>
            <person name="Wen M."/>
            <person name="Jian M."/>
            <person name="Yang H."/>
            <person name="Zhang G."/>
            <person name="Yang Z."/>
            <person name="Chen R."/>
            <person name="Liu S."/>
            <person name="Li J."/>
            <person name="Ma L."/>
            <person name="Liu H."/>
            <person name="Zhou Y."/>
            <person name="Zhao J."/>
            <person name="Fang X."/>
            <person name="Li G."/>
            <person name="Fang L."/>
            <person name="Li Y."/>
            <person name="Liu D."/>
            <person name="Zheng H."/>
            <person name="Zhang Y."/>
            <person name="Qin N."/>
            <person name="Li Z."/>
            <person name="Yang G."/>
            <person name="Yang S."/>
            <person name="Bolund L."/>
            <person name="Kristiansen K."/>
            <person name="Zheng H."/>
            <person name="Li S."/>
            <person name="Zhang X."/>
            <person name="Yang H."/>
            <person name="Wang J."/>
            <person name="Sun R."/>
            <person name="Zhang B."/>
            <person name="Jiang S."/>
            <person name="Wang J."/>
            <person name="Du Y."/>
            <person name="Li S."/>
        </authorList>
    </citation>
    <scope>NUCLEOTIDE SEQUENCE [LARGE SCALE GENOMIC DNA]</scope>
    <source>
        <strain evidence="3">cv. 9930</strain>
    </source>
</reference>
<protein>
    <recommendedName>
        <fullName evidence="1">F-box domain-containing protein</fullName>
    </recommendedName>
</protein>
<dbReference type="eggNOG" id="ENOG502R8CU">
    <property type="taxonomic scope" value="Eukaryota"/>
</dbReference>